<dbReference type="NCBIfam" id="NF002780">
    <property type="entry name" value="PRK02898.1"/>
    <property type="match status" value="1"/>
</dbReference>
<evidence type="ECO:0000256" key="5">
    <source>
        <dbReference type="ARBA" id="ARBA00022692"/>
    </source>
</evidence>
<evidence type="ECO:0000256" key="7">
    <source>
        <dbReference type="ARBA" id="ARBA00023065"/>
    </source>
</evidence>
<organism evidence="11 12">
    <name type="scientific">Candidatus Avoscillospira avistercoris</name>
    <dbReference type="NCBI Taxonomy" id="2840707"/>
    <lineage>
        <taxon>Bacteria</taxon>
        <taxon>Bacillati</taxon>
        <taxon>Bacillota</taxon>
        <taxon>Clostridia</taxon>
        <taxon>Eubacteriales</taxon>
        <taxon>Oscillospiraceae</taxon>
        <taxon>Oscillospiraceae incertae sedis</taxon>
        <taxon>Candidatus Avoscillospira</taxon>
    </lineage>
</organism>
<dbReference type="PANTHER" id="PTHR38662">
    <property type="entry name" value="COBALT TRANSPORT PROTEIN CBIN"/>
    <property type="match status" value="1"/>
</dbReference>
<evidence type="ECO:0000256" key="4">
    <source>
        <dbReference type="ARBA" id="ARBA00022573"/>
    </source>
</evidence>
<comment type="subunit">
    <text evidence="10">Forms an energy-coupling factor (ECF) transporter complex composed of an ATP-binding protein (A component, CbiO), a transmembrane protein (T component, CbiQ) and 2 possible substrate-capture proteins (S components, CbiM and CbiN) of unknown stoichimetry.</text>
</comment>
<dbReference type="Proteomes" id="UP000886741">
    <property type="component" value="Unassembled WGS sequence"/>
</dbReference>
<comment type="function">
    <text evidence="10">Part of the energy-coupling factor (ECF) transporter complex CbiMNOQ involved in cobalt import.</text>
</comment>
<evidence type="ECO:0000313" key="12">
    <source>
        <dbReference type="Proteomes" id="UP000886741"/>
    </source>
</evidence>
<keyword evidence="7 10" id="KW-0406">Ion transport</keyword>
<dbReference type="AlphaFoldDB" id="A0A9D1FAN7"/>
<gene>
    <name evidence="10" type="primary">cbiN</name>
    <name evidence="11" type="ORF">IAA83_07945</name>
</gene>
<evidence type="ECO:0000256" key="3">
    <source>
        <dbReference type="ARBA" id="ARBA00022475"/>
    </source>
</evidence>
<dbReference type="PANTHER" id="PTHR38662:SF1">
    <property type="entry name" value="COBALT TRANSPORT PROTEIN CBIN"/>
    <property type="match status" value="1"/>
</dbReference>
<evidence type="ECO:0000313" key="11">
    <source>
        <dbReference type="EMBL" id="HIS65284.1"/>
    </source>
</evidence>
<dbReference type="EMBL" id="DVJJ01000118">
    <property type="protein sequence ID" value="HIS65284.1"/>
    <property type="molecule type" value="Genomic_DNA"/>
</dbReference>
<feature type="transmembrane region" description="Helical" evidence="10">
    <location>
        <begin position="67"/>
        <end position="89"/>
    </location>
</feature>
<keyword evidence="8 10" id="KW-0472">Membrane</keyword>
<accession>A0A9D1FAN7</accession>
<dbReference type="GO" id="GO:0015087">
    <property type="term" value="F:cobalt ion transmembrane transporter activity"/>
    <property type="evidence" value="ECO:0007669"/>
    <property type="project" value="UniProtKB-UniRule"/>
</dbReference>
<evidence type="ECO:0000256" key="9">
    <source>
        <dbReference type="ARBA" id="ARBA00023285"/>
    </source>
</evidence>
<dbReference type="InterPro" id="IPR003705">
    <property type="entry name" value="CbiN"/>
</dbReference>
<comment type="subcellular location">
    <subcellularLocation>
        <location evidence="10">Cell membrane</location>
        <topology evidence="10">Multi-pass membrane protein</topology>
    </subcellularLocation>
</comment>
<dbReference type="Pfam" id="PF02553">
    <property type="entry name" value="CbiN"/>
    <property type="match status" value="1"/>
</dbReference>
<keyword evidence="4 10" id="KW-0169">Cobalamin biosynthesis</keyword>
<comment type="pathway">
    <text evidence="10">Cofactor biosynthesis; adenosylcobalamin biosynthesis.</text>
</comment>
<name>A0A9D1FAN7_9FIRM</name>
<reference evidence="11" key="1">
    <citation type="submission" date="2020-10" db="EMBL/GenBank/DDBJ databases">
        <authorList>
            <person name="Gilroy R."/>
        </authorList>
    </citation>
    <scope>NUCLEOTIDE SEQUENCE</scope>
    <source>
        <strain evidence="11">ChiBcec16-1751</strain>
    </source>
</reference>
<sequence>MKKNGLTIVVLLLLCAVIVCVPLLTIKDSEFGGADGQAEEAITAIDPDYEPWASSILEPPGGETESLLFALQAAIGAGVVCFGLGYLVARRKYRSAGQTE</sequence>
<comment type="similarity">
    <text evidence="10">Belongs to the CbiN family.</text>
</comment>
<keyword evidence="6 10" id="KW-1133">Transmembrane helix</keyword>
<dbReference type="GO" id="GO:0009236">
    <property type="term" value="P:cobalamin biosynthetic process"/>
    <property type="evidence" value="ECO:0007669"/>
    <property type="project" value="UniProtKB-UniRule"/>
</dbReference>
<evidence type="ECO:0000256" key="6">
    <source>
        <dbReference type="ARBA" id="ARBA00022989"/>
    </source>
</evidence>
<proteinExistence type="inferred from homology"/>
<protein>
    <recommendedName>
        <fullName evidence="10">Cobalt transport protein CbiN</fullName>
    </recommendedName>
    <alternativeName>
        <fullName evidence="10">Energy-coupling factor transporter probable substrate-capture protein CbiN</fullName>
        <shortName evidence="10">ECF transporter S component CbiN</shortName>
    </alternativeName>
</protein>
<keyword evidence="2 10" id="KW-0813">Transport</keyword>
<evidence type="ECO:0000256" key="2">
    <source>
        <dbReference type="ARBA" id="ARBA00022448"/>
    </source>
</evidence>
<comment type="caution">
    <text evidence="11">The sequence shown here is derived from an EMBL/GenBank/DDBJ whole genome shotgun (WGS) entry which is preliminary data.</text>
</comment>
<keyword evidence="5 10" id="KW-0812">Transmembrane</keyword>
<evidence type="ECO:0000256" key="1">
    <source>
        <dbReference type="ARBA" id="ARBA00022426"/>
    </source>
</evidence>
<comment type="caution">
    <text evidence="10">Lacks conserved residue(s) required for the propagation of feature annotation.</text>
</comment>
<reference evidence="11" key="2">
    <citation type="journal article" date="2021" name="PeerJ">
        <title>Extensive microbial diversity within the chicken gut microbiome revealed by metagenomics and culture.</title>
        <authorList>
            <person name="Gilroy R."/>
            <person name="Ravi A."/>
            <person name="Getino M."/>
            <person name="Pursley I."/>
            <person name="Horton D.L."/>
            <person name="Alikhan N.F."/>
            <person name="Baker D."/>
            <person name="Gharbi K."/>
            <person name="Hall N."/>
            <person name="Watson M."/>
            <person name="Adriaenssens E.M."/>
            <person name="Foster-Nyarko E."/>
            <person name="Jarju S."/>
            <person name="Secka A."/>
            <person name="Antonio M."/>
            <person name="Oren A."/>
            <person name="Chaudhuri R.R."/>
            <person name="La Ragione R."/>
            <person name="Hildebrand F."/>
            <person name="Pallen M.J."/>
        </authorList>
    </citation>
    <scope>NUCLEOTIDE SEQUENCE</scope>
    <source>
        <strain evidence="11">ChiBcec16-1751</strain>
    </source>
</reference>
<evidence type="ECO:0000256" key="10">
    <source>
        <dbReference type="HAMAP-Rule" id="MF_00330"/>
    </source>
</evidence>
<dbReference type="GO" id="GO:0005886">
    <property type="term" value="C:plasma membrane"/>
    <property type="evidence" value="ECO:0007669"/>
    <property type="project" value="UniProtKB-SubCell"/>
</dbReference>
<keyword evidence="9 10" id="KW-0170">Cobalt</keyword>
<keyword evidence="1 10" id="KW-0171">Cobalt transport</keyword>
<keyword evidence="3 10" id="KW-1003">Cell membrane</keyword>
<dbReference type="HAMAP" id="MF_00330">
    <property type="entry name" value="CbiN"/>
    <property type="match status" value="1"/>
</dbReference>
<evidence type="ECO:0000256" key="8">
    <source>
        <dbReference type="ARBA" id="ARBA00023136"/>
    </source>
</evidence>